<sequence length="751" mass="82021">MTHAAESEPEDQVSETTDVTFDEHLHPARPRALRFRPRVRTPFTRRSLTQDGSPTADNAGYVSWLLSQSMLADANEISQQFSGQGSMWQNPYATPSPRGAVDTASVWFTAYPLSLITRPQESFLKAMADEEMWKAFAEIGIEGIHTGPVKRAGGISGWDLTPSVDGHFDRISTQIDPAFGTEDEFRTMCGTANWYGGTIIDDIVPGHTGKGADFRLAEMKYADYPGIYHMVEIDPRDWEHLPEVPPGADSVNIDAATEEWLDKAGYIIGRLQRVIFYAEGVKETNWSVTRPVLGVDGVERRWVYLHYFKDGQPSINWLDPSFAGMRLVIGDALHSLTDLGTGGLRLDANGFLGAEKAASEDSVGWSEGHPLSEAANHLIASMVRKVGGFTFQELNLTIDDIREIGEAGADLSYDFINRPAYHHALATADTEFLRLTLRTTLELGVDPASLVHALQNHDELTYELVHWSNGHRDDVYTYKGEEVTGEALGESVRSDLLEKLTGANGPYNQVFTTNGIACTTATVIAATLGVTDLDDIGDGSGGGVSLDRVRRAHLLLAMFNALQPGVFALSGWDLCGMLTLPTSEVAELLRGGDTRWIHRAAHDLMGVNPDATQSTAGMPRGRSLYGPIPQQLDDDTSFLRQLQAILRVRSHYGIATSTQVDIPEVSHRGMLVLVHQLADEGQYQLTVLNFANEDVAGTVRSEALPPGGTVSDMFTGKAFATVDDLHSFTVEMPPHHGMALLVEVPPVPADA</sequence>
<dbReference type="SUPFAM" id="SSF51445">
    <property type="entry name" value="(Trans)glycosidases"/>
    <property type="match status" value="1"/>
</dbReference>
<dbReference type="AlphaFoldDB" id="A0A1E8Q8Y8"/>
<dbReference type="GO" id="GO:0005975">
    <property type="term" value="P:carbohydrate metabolic process"/>
    <property type="evidence" value="ECO:0007669"/>
    <property type="project" value="InterPro"/>
</dbReference>
<evidence type="ECO:0000313" key="4">
    <source>
        <dbReference type="Proteomes" id="UP000178953"/>
    </source>
</evidence>
<feature type="region of interest" description="Disordered" evidence="2">
    <location>
        <begin position="1"/>
        <end position="33"/>
    </location>
</feature>
<name>A0A1E8Q8Y8_9MYCO</name>
<proteinExistence type="predicted"/>
<dbReference type="GO" id="GO:0016853">
    <property type="term" value="F:isomerase activity"/>
    <property type="evidence" value="ECO:0007669"/>
    <property type="project" value="UniProtKB-KW"/>
</dbReference>
<dbReference type="CDD" id="cd00551">
    <property type="entry name" value="AmyAc_family"/>
    <property type="match status" value="1"/>
</dbReference>
<evidence type="ECO:0000313" key="3">
    <source>
        <dbReference type="EMBL" id="OFJ54439.1"/>
    </source>
</evidence>
<comment type="caution">
    <text evidence="3">The sequence shown here is derived from an EMBL/GenBank/DDBJ whole genome shotgun (WGS) entry which is preliminary data.</text>
</comment>
<reference evidence="3 4" key="1">
    <citation type="submission" date="2016-09" db="EMBL/GenBank/DDBJ databases">
        <title>genome sequence of Mycobacterium sp. 739 SCH.</title>
        <authorList>
            <person name="Greninger A.L."/>
            <person name="Qin X."/>
            <person name="Jerome K."/>
            <person name="Vora S."/>
            <person name="Quinn K."/>
        </authorList>
    </citation>
    <scope>NUCLEOTIDE SEQUENCE [LARGE SCALE GENOMIC DNA]</scope>
    <source>
        <strain evidence="3 4">SCH</strain>
    </source>
</reference>
<organism evidence="3 4">
    <name type="scientific">Mycolicibacterium grossiae</name>
    <dbReference type="NCBI Taxonomy" id="1552759"/>
    <lineage>
        <taxon>Bacteria</taxon>
        <taxon>Bacillati</taxon>
        <taxon>Actinomycetota</taxon>
        <taxon>Actinomycetes</taxon>
        <taxon>Mycobacteriales</taxon>
        <taxon>Mycobacteriaceae</taxon>
        <taxon>Mycolicibacterium</taxon>
    </lineage>
</organism>
<dbReference type="OrthoDB" id="9043248at2"/>
<gene>
    <name evidence="3" type="ORF">BEL07_06700</name>
</gene>
<dbReference type="RefSeq" id="WP_070352321.1">
    <property type="nucleotide sequence ID" value="NZ_CP043474.1"/>
</dbReference>
<dbReference type="NCBIfam" id="TIGR02455">
    <property type="entry name" value="TreS_stutzeri"/>
    <property type="match status" value="1"/>
</dbReference>
<evidence type="ECO:0000256" key="1">
    <source>
        <dbReference type="ARBA" id="ARBA00023235"/>
    </source>
</evidence>
<keyword evidence="4" id="KW-1185">Reference proteome</keyword>
<accession>A0A1E8Q8Y8</accession>
<dbReference type="InterPro" id="IPR017853">
    <property type="entry name" value="GH"/>
</dbReference>
<evidence type="ECO:0000256" key="2">
    <source>
        <dbReference type="SAM" id="MobiDB-lite"/>
    </source>
</evidence>
<dbReference type="PANTHER" id="PTHR10357">
    <property type="entry name" value="ALPHA-AMYLASE FAMILY MEMBER"/>
    <property type="match status" value="1"/>
</dbReference>
<dbReference type="Proteomes" id="UP000178953">
    <property type="component" value="Unassembled WGS sequence"/>
</dbReference>
<keyword evidence="1" id="KW-0413">Isomerase</keyword>
<dbReference type="EMBL" id="MCHX01000012">
    <property type="protein sequence ID" value="OFJ54439.1"/>
    <property type="molecule type" value="Genomic_DNA"/>
</dbReference>
<dbReference type="InterPro" id="IPR012665">
    <property type="entry name" value="Trehalose_synth"/>
</dbReference>
<dbReference type="Gene3D" id="3.20.20.80">
    <property type="entry name" value="Glycosidases"/>
    <property type="match status" value="2"/>
</dbReference>
<protein>
    <submittedName>
        <fullName evidence="3">Trehalose synthase</fullName>
    </submittedName>
</protein>